<proteinExistence type="predicted"/>
<feature type="transmembrane region" description="Helical" evidence="1">
    <location>
        <begin position="80"/>
        <end position="102"/>
    </location>
</feature>
<sequence>MNNPVLSSILIPTVLLGIGLFFFIRASAKDRTEQTILRSPQTEASLAAQLQEYFTHRAYRLAKVEPETERAIFEGNVRPSWFMAIFLTLLAAVGLSCAMPIVSILAPQLAGVAVGLVALSPLAGIFYWRKADRLERVSLKIEALDAGNATPQTQVTVRGHRDELANLKQALSLRPIED</sequence>
<dbReference type="AlphaFoldDB" id="A0A928VZE0"/>
<protein>
    <submittedName>
        <fullName evidence="2">Cofactor assembly of complex C subunit B</fullName>
    </submittedName>
</protein>
<feature type="transmembrane region" description="Helical" evidence="1">
    <location>
        <begin position="6"/>
        <end position="24"/>
    </location>
</feature>
<keyword evidence="1" id="KW-1133">Transmembrane helix</keyword>
<dbReference type="Pfam" id="PF12046">
    <property type="entry name" value="CCB1"/>
    <property type="match status" value="1"/>
</dbReference>
<feature type="transmembrane region" description="Helical" evidence="1">
    <location>
        <begin position="108"/>
        <end position="128"/>
    </location>
</feature>
<dbReference type="RefSeq" id="WP_264321840.1">
    <property type="nucleotide sequence ID" value="NZ_JADEXN010000225.1"/>
</dbReference>
<dbReference type="PANTHER" id="PTHR35302">
    <property type="match status" value="1"/>
</dbReference>
<keyword evidence="1" id="KW-0812">Transmembrane</keyword>
<gene>
    <name evidence="2" type="ORF">IQ235_12710</name>
</gene>
<accession>A0A928VZE0</accession>
<evidence type="ECO:0000256" key="1">
    <source>
        <dbReference type="SAM" id="Phobius"/>
    </source>
</evidence>
<reference evidence="2" key="1">
    <citation type="submission" date="2020-10" db="EMBL/GenBank/DDBJ databases">
        <authorList>
            <person name="Castelo-Branco R."/>
            <person name="Eusebio N."/>
            <person name="Adriana R."/>
            <person name="Vieira A."/>
            <person name="Brugerolle De Fraissinette N."/>
            <person name="Rezende De Castro R."/>
            <person name="Schneider M.P."/>
            <person name="Vasconcelos V."/>
            <person name="Leao P.N."/>
        </authorList>
    </citation>
    <scope>NUCLEOTIDE SEQUENCE</scope>
    <source>
        <strain evidence="2">LEGE 11467</strain>
    </source>
</reference>
<dbReference type="Proteomes" id="UP000621799">
    <property type="component" value="Unassembled WGS sequence"/>
</dbReference>
<keyword evidence="1" id="KW-0472">Membrane</keyword>
<name>A0A928VZE0_9CYAN</name>
<keyword evidence="3" id="KW-1185">Reference proteome</keyword>
<dbReference type="EMBL" id="JADEXN010000225">
    <property type="protein sequence ID" value="MBE9041642.1"/>
    <property type="molecule type" value="Genomic_DNA"/>
</dbReference>
<organism evidence="2 3">
    <name type="scientific">Zarconia navalis LEGE 11467</name>
    <dbReference type="NCBI Taxonomy" id="1828826"/>
    <lineage>
        <taxon>Bacteria</taxon>
        <taxon>Bacillati</taxon>
        <taxon>Cyanobacteriota</taxon>
        <taxon>Cyanophyceae</taxon>
        <taxon>Oscillatoriophycideae</taxon>
        <taxon>Oscillatoriales</taxon>
        <taxon>Oscillatoriales incertae sedis</taxon>
        <taxon>Zarconia</taxon>
        <taxon>Zarconia navalis</taxon>
    </lineage>
</organism>
<evidence type="ECO:0000313" key="3">
    <source>
        <dbReference type="Proteomes" id="UP000621799"/>
    </source>
</evidence>
<dbReference type="InterPro" id="IPR021919">
    <property type="entry name" value="CCB1"/>
</dbReference>
<dbReference type="PANTHER" id="PTHR35302:SF1">
    <property type="entry name" value="PROTEIN COFACTOR ASSEMBLY OF COMPLEX C SUBUNIT B CCB1, CHLOROPLASTIC"/>
    <property type="match status" value="1"/>
</dbReference>
<comment type="caution">
    <text evidence="2">The sequence shown here is derived from an EMBL/GenBank/DDBJ whole genome shotgun (WGS) entry which is preliminary data.</text>
</comment>
<evidence type="ECO:0000313" key="2">
    <source>
        <dbReference type="EMBL" id="MBE9041642.1"/>
    </source>
</evidence>